<name>A0ABY4G4Z5_9BACT</name>
<evidence type="ECO:0000313" key="3">
    <source>
        <dbReference type="Proteomes" id="UP000830401"/>
    </source>
</evidence>
<reference evidence="2" key="1">
    <citation type="submission" date="2022-04" db="EMBL/GenBank/DDBJ databases">
        <title>Hymenobacter sp. isolated from the air.</title>
        <authorList>
            <person name="Won M."/>
            <person name="Lee C.-M."/>
            <person name="Woen H.-Y."/>
            <person name="Kwon S.-W."/>
        </authorList>
    </citation>
    <scope>NUCLEOTIDE SEQUENCE</scope>
    <source>
        <strain evidence="2">5420S-77</strain>
    </source>
</reference>
<protein>
    <submittedName>
        <fullName evidence="2">Ferritin-like domain-containing protein</fullName>
    </submittedName>
</protein>
<proteinExistence type="predicted"/>
<evidence type="ECO:0000256" key="1">
    <source>
        <dbReference type="SAM" id="Coils"/>
    </source>
</evidence>
<dbReference type="Gene3D" id="1.20.1260.10">
    <property type="match status" value="1"/>
</dbReference>
<dbReference type="PANTHER" id="PTHR30565:SF9">
    <property type="entry name" value="PROTEIN YCIF"/>
    <property type="match status" value="1"/>
</dbReference>
<feature type="coiled-coil region" evidence="1">
    <location>
        <begin position="28"/>
        <end position="55"/>
    </location>
</feature>
<dbReference type="CDD" id="cd07909">
    <property type="entry name" value="YciF"/>
    <property type="match status" value="1"/>
</dbReference>
<dbReference type="PANTHER" id="PTHR30565">
    <property type="entry name" value="PROTEIN YCIF"/>
    <property type="match status" value="1"/>
</dbReference>
<dbReference type="EMBL" id="CP095061">
    <property type="protein sequence ID" value="UOQ65836.1"/>
    <property type="molecule type" value="Genomic_DNA"/>
</dbReference>
<accession>A0ABY4G4Z5</accession>
<dbReference type="InterPro" id="IPR012347">
    <property type="entry name" value="Ferritin-like"/>
</dbReference>
<evidence type="ECO:0000313" key="2">
    <source>
        <dbReference type="EMBL" id="UOQ65836.1"/>
    </source>
</evidence>
<sequence>MQALYSAENLLVDSMPRMVENTQNEELRKAFTVHLQETQQQIQRLEQAAQILGVDPNGEENVALQGLIAEGEKLMQKDASPEVLDAALIAAAQKIEHYEIAGYGTAAYLAEELGYTEVAQLLQQTLQEEKKTDVLLNEIAKNSVNRRAEQA</sequence>
<keyword evidence="1" id="KW-0175">Coiled coil</keyword>
<organism evidence="2 3">
    <name type="scientific">Hymenobacter volaticus</name>
    <dbReference type="NCBI Taxonomy" id="2932254"/>
    <lineage>
        <taxon>Bacteria</taxon>
        <taxon>Pseudomonadati</taxon>
        <taxon>Bacteroidota</taxon>
        <taxon>Cytophagia</taxon>
        <taxon>Cytophagales</taxon>
        <taxon>Hymenobacteraceae</taxon>
        <taxon>Hymenobacter</taxon>
    </lineage>
</organism>
<dbReference type="InterPro" id="IPR047114">
    <property type="entry name" value="YciF"/>
</dbReference>
<dbReference type="InterPro" id="IPR010287">
    <property type="entry name" value="DUF892_YciF-like"/>
</dbReference>
<dbReference type="InterPro" id="IPR009078">
    <property type="entry name" value="Ferritin-like_SF"/>
</dbReference>
<dbReference type="Pfam" id="PF05974">
    <property type="entry name" value="DUF892"/>
    <property type="match status" value="1"/>
</dbReference>
<gene>
    <name evidence="2" type="ORF">MUN86_20290</name>
</gene>
<dbReference type="Proteomes" id="UP000830401">
    <property type="component" value="Chromosome"/>
</dbReference>
<keyword evidence="3" id="KW-1185">Reference proteome</keyword>
<dbReference type="SUPFAM" id="SSF47240">
    <property type="entry name" value="Ferritin-like"/>
    <property type="match status" value="1"/>
</dbReference>